<feature type="transmembrane region" description="Helical" evidence="1">
    <location>
        <begin position="93"/>
        <end position="113"/>
    </location>
</feature>
<keyword evidence="1" id="KW-0472">Membrane</keyword>
<protein>
    <recommendedName>
        <fullName evidence="2">DUF6249 domain-containing protein</fullName>
    </recommendedName>
</protein>
<dbReference type="Pfam" id="PF19762">
    <property type="entry name" value="DUF6249"/>
    <property type="match status" value="1"/>
</dbReference>
<dbReference type="EMBL" id="JACHKT010000030">
    <property type="protein sequence ID" value="MBB6004836.1"/>
    <property type="molecule type" value="Genomic_DNA"/>
</dbReference>
<evidence type="ECO:0000313" key="3">
    <source>
        <dbReference type="EMBL" id="MBB6004836.1"/>
    </source>
</evidence>
<gene>
    <name evidence="3" type="ORF">HNP25_003506</name>
</gene>
<dbReference type="Proteomes" id="UP000524404">
    <property type="component" value="Unassembled WGS sequence"/>
</dbReference>
<feature type="transmembrane region" description="Helical" evidence="1">
    <location>
        <begin position="6"/>
        <end position="30"/>
    </location>
</feature>
<feature type="domain" description="DUF6249" evidence="2">
    <location>
        <begin position="12"/>
        <end position="114"/>
    </location>
</feature>
<name>A0A841EPJ2_9BACT</name>
<evidence type="ECO:0000256" key="1">
    <source>
        <dbReference type="SAM" id="Phobius"/>
    </source>
</evidence>
<dbReference type="RefSeq" id="WP_184136118.1">
    <property type="nucleotide sequence ID" value="NZ_JACHKT010000030.1"/>
</dbReference>
<accession>A0A841EPJ2</accession>
<comment type="caution">
    <text evidence="3">The sequence shown here is derived from an EMBL/GenBank/DDBJ whole genome shotgun (WGS) entry which is preliminary data.</text>
</comment>
<proteinExistence type="predicted"/>
<feature type="transmembrane region" description="Helical" evidence="1">
    <location>
        <begin position="64"/>
        <end position="87"/>
    </location>
</feature>
<sequence length="127" mass="14203">MENLDSLVPIVGIMVPIVAIISTFTMIVFLRKYENDEKMAMIAKGITPPDKSSRSYNVNPSHSLRWGFVLIGFGVGLLMGSLLESILNIDDDVAHFSMIFIFGGLGLLVSYFYQMKLNQKNLPDNKE</sequence>
<reference evidence="3 4" key="1">
    <citation type="submission" date="2020-08" db="EMBL/GenBank/DDBJ databases">
        <title>Functional genomics of gut bacteria from endangered species of beetles.</title>
        <authorList>
            <person name="Carlos-Shanley C."/>
        </authorList>
    </citation>
    <scope>NUCLEOTIDE SEQUENCE [LARGE SCALE GENOMIC DNA]</scope>
    <source>
        <strain evidence="3 4">S00070</strain>
    </source>
</reference>
<dbReference type="InterPro" id="IPR046216">
    <property type="entry name" value="DUF6249"/>
</dbReference>
<keyword evidence="4" id="KW-1185">Reference proteome</keyword>
<keyword evidence="1" id="KW-0812">Transmembrane</keyword>
<organism evidence="3 4">
    <name type="scientific">Arcicella rosea</name>
    <dbReference type="NCBI Taxonomy" id="502909"/>
    <lineage>
        <taxon>Bacteria</taxon>
        <taxon>Pseudomonadati</taxon>
        <taxon>Bacteroidota</taxon>
        <taxon>Cytophagia</taxon>
        <taxon>Cytophagales</taxon>
        <taxon>Flectobacillaceae</taxon>
        <taxon>Arcicella</taxon>
    </lineage>
</organism>
<evidence type="ECO:0000313" key="4">
    <source>
        <dbReference type="Proteomes" id="UP000524404"/>
    </source>
</evidence>
<evidence type="ECO:0000259" key="2">
    <source>
        <dbReference type="Pfam" id="PF19762"/>
    </source>
</evidence>
<keyword evidence="1" id="KW-1133">Transmembrane helix</keyword>
<dbReference type="AlphaFoldDB" id="A0A841EPJ2"/>